<dbReference type="InterPro" id="IPR058163">
    <property type="entry name" value="LysR-type_TF_proteobact-type"/>
</dbReference>
<dbReference type="GO" id="GO:0043565">
    <property type="term" value="F:sequence-specific DNA binding"/>
    <property type="evidence" value="ECO:0007669"/>
    <property type="project" value="TreeGrafter"/>
</dbReference>
<evidence type="ECO:0000256" key="2">
    <source>
        <dbReference type="ARBA" id="ARBA00023015"/>
    </source>
</evidence>
<evidence type="ECO:0000259" key="5">
    <source>
        <dbReference type="PROSITE" id="PS50931"/>
    </source>
</evidence>
<dbReference type="Pfam" id="PF00126">
    <property type="entry name" value="HTH_1"/>
    <property type="match status" value="1"/>
</dbReference>
<evidence type="ECO:0000313" key="6">
    <source>
        <dbReference type="EMBL" id="OOF48995.1"/>
    </source>
</evidence>
<evidence type="ECO:0000256" key="4">
    <source>
        <dbReference type="ARBA" id="ARBA00023163"/>
    </source>
</evidence>
<dbReference type="FunFam" id="1.10.10.10:FF:000001">
    <property type="entry name" value="LysR family transcriptional regulator"/>
    <property type="match status" value="1"/>
</dbReference>
<dbReference type="Gene3D" id="1.10.10.10">
    <property type="entry name" value="Winged helix-like DNA-binding domain superfamily/Winged helix DNA-binding domain"/>
    <property type="match status" value="1"/>
</dbReference>
<dbReference type="AlphaFoldDB" id="A0A1V3J214"/>
<keyword evidence="4" id="KW-0804">Transcription</keyword>
<keyword evidence="7" id="KW-1185">Reference proteome</keyword>
<keyword evidence="3" id="KW-0238">DNA-binding</keyword>
<dbReference type="GO" id="GO:0003700">
    <property type="term" value="F:DNA-binding transcription factor activity"/>
    <property type="evidence" value="ECO:0007669"/>
    <property type="project" value="InterPro"/>
</dbReference>
<name>A0A1V3J214_9PAST</name>
<dbReference type="Proteomes" id="UP000188481">
    <property type="component" value="Unassembled WGS sequence"/>
</dbReference>
<dbReference type="PANTHER" id="PTHR30537">
    <property type="entry name" value="HTH-TYPE TRANSCRIPTIONAL REGULATOR"/>
    <property type="match status" value="1"/>
</dbReference>
<protein>
    <recommendedName>
        <fullName evidence="5">HTH lysR-type domain-containing protein</fullName>
    </recommendedName>
</protein>
<dbReference type="InterPro" id="IPR036390">
    <property type="entry name" value="WH_DNA-bd_sf"/>
</dbReference>
<dbReference type="Pfam" id="PF03466">
    <property type="entry name" value="LysR_substrate"/>
    <property type="match status" value="1"/>
</dbReference>
<accession>A0A1V3J214</accession>
<dbReference type="SUPFAM" id="SSF53850">
    <property type="entry name" value="Periplasmic binding protein-like II"/>
    <property type="match status" value="1"/>
</dbReference>
<dbReference type="EMBL" id="MLHN01000019">
    <property type="protein sequence ID" value="OOF48995.1"/>
    <property type="molecule type" value="Genomic_DNA"/>
</dbReference>
<comment type="similarity">
    <text evidence="1">Belongs to the LysR transcriptional regulatory family.</text>
</comment>
<organism evidence="6 7">
    <name type="scientific">Rodentibacter genomosp. 1</name>
    <dbReference type="NCBI Taxonomy" id="1908264"/>
    <lineage>
        <taxon>Bacteria</taxon>
        <taxon>Pseudomonadati</taxon>
        <taxon>Pseudomonadota</taxon>
        <taxon>Gammaproteobacteria</taxon>
        <taxon>Pasteurellales</taxon>
        <taxon>Pasteurellaceae</taxon>
        <taxon>Rodentibacter</taxon>
    </lineage>
</organism>
<evidence type="ECO:0000256" key="3">
    <source>
        <dbReference type="ARBA" id="ARBA00023125"/>
    </source>
</evidence>
<reference evidence="6 7" key="1">
    <citation type="submission" date="2016-10" db="EMBL/GenBank/DDBJ databases">
        <title>Rodentibacter gen. nov. and new species.</title>
        <authorList>
            <person name="Christensen H."/>
        </authorList>
    </citation>
    <scope>NUCLEOTIDE SEQUENCE [LARGE SCALE GENOMIC DNA]</scope>
    <source>
        <strain evidence="7">ppn416</strain>
    </source>
</reference>
<dbReference type="Gene3D" id="3.40.190.290">
    <property type="match status" value="1"/>
</dbReference>
<dbReference type="InterPro" id="IPR005119">
    <property type="entry name" value="LysR_subst-bd"/>
</dbReference>
<dbReference type="SUPFAM" id="SSF46785">
    <property type="entry name" value="Winged helix' DNA-binding domain"/>
    <property type="match status" value="1"/>
</dbReference>
<proteinExistence type="inferred from homology"/>
<keyword evidence="2" id="KW-0805">Transcription regulation</keyword>
<dbReference type="GO" id="GO:0006351">
    <property type="term" value="P:DNA-templated transcription"/>
    <property type="evidence" value="ECO:0007669"/>
    <property type="project" value="TreeGrafter"/>
</dbReference>
<comment type="caution">
    <text evidence="6">The sequence shown here is derived from an EMBL/GenBank/DDBJ whole genome shotgun (WGS) entry which is preliminary data.</text>
</comment>
<evidence type="ECO:0000313" key="7">
    <source>
        <dbReference type="Proteomes" id="UP000188481"/>
    </source>
</evidence>
<feature type="domain" description="HTH lysR-type" evidence="5">
    <location>
        <begin position="3"/>
        <end position="60"/>
    </location>
</feature>
<dbReference type="PROSITE" id="PS50931">
    <property type="entry name" value="HTH_LYSR"/>
    <property type="match status" value="1"/>
</dbReference>
<gene>
    <name evidence="6" type="ORF">BKK54_09885</name>
</gene>
<sequence length="283" mass="33036">MNLDWNDLHYFILLVEKQTLTAAANVLEVEHSTVSRRIERLEKQLEIHLFNRINKRYLLTDEGKHLYHEAKKLQLNIQQFTQAAKDHKQLLREVVVSAPPFVAKGVLSLKLREFYQRFQNIRLILQSETNISNLHQRQADIALRIAKPQQNDLVAKRLHDVVYNWYAHPQYLSDNSPNQWQYLSLNLSGEHSNWLKTQLYNRPIIFACNDFQLMKTAISQQIGIGLLPDCYAKTSNLVQIEELGSFNSPMYLVMHQDVRHSKKVRIVADFLVEILGKITPLSL</sequence>
<dbReference type="RefSeq" id="WP_077542940.1">
    <property type="nucleotide sequence ID" value="NZ_MLHN01000019.1"/>
</dbReference>
<dbReference type="PANTHER" id="PTHR30537:SF3">
    <property type="entry name" value="TRANSCRIPTIONAL REGULATORY PROTEIN"/>
    <property type="match status" value="1"/>
</dbReference>
<dbReference type="InterPro" id="IPR000847">
    <property type="entry name" value="LysR_HTH_N"/>
</dbReference>
<evidence type="ECO:0000256" key="1">
    <source>
        <dbReference type="ARBA" id="ARBA00009437"/>
    </source>
</evidence>
<dbReference type="STRING" id="1908264.BKK54_09885"/>
<dbReference type="InterPro" id="IPR036388">
    <property type="entry name" value="WH-like_DNA-bd_sf"/>
</dbReference>